<dbReference type="GO" id="GO:0003924">
    <property type="term" value="F:GTPase activity"/>
    <property type="evidence" value="ECO:0000318"/>
    <property type="project" value="GO_Central"/>
</dbReference>
<dbReference type="eggNOG" id="KOG0395">
    <property type="taxonomic scope" value="Eukaryota"/>
</dbReference>
<keyword evidence="4" id="KW-1185">Reference proteome</keyword>
<dbReference type="Proteomes" id="UP000001593">
    <property type="component" value="Unassembled WGS sequence"/>
</dbReference>
<keyword evidence="2" id="KW-0342">GTP-binding</keyword>
<proteinExistence type="predicted"/>
<dbReference type="PhylomeDB" id="A7S2H9"/>
<dbReference type="GO" id="GO:0007165">
    <property type="term" value="P:signal transduction"/>
    <property type="evidence" value="ECO:0007669"/>
    <property type="project" value="InterPro"/>
</dbReference>
<name>A7S2H9_NEMVE</name>
<dbReference type="EMBL" id="DS469568">
    <property type="protein sequence ID" value="EDO42110.1"/>
    <property type="molecule type" value="Genomic_DNA"/>
</dbReference>
<reference evidence="3 4" key="1">
    <citation type="journal article" date="2007" name="Science">
        <title>Sea anemone genome reveals ancestral eumetazoan gene repertoire and genomic organization.</title>
        <authorList>
            <person name="Putnam N.H."/>
            <person name="Srivastava M."/>
            <person name="Hellsten U."/>
            <person name="Dirks B."/>
            <person name="Chapman J."/>
            <person name="Salamov A."/>
            <person name="Terry A."/>
            <person name="Shapiro H."/>
            <person name="Lindquist E."/>
            <person name="Kapitonov V.V."/>
            <person name="Jurka J."/>
            <person name="Genikhovich G."/>
            <person name="Grigoriev I.V."/>
            <person name="Lucas S.M."/>
            <person name="Steele R.E."/>
            <person name="Finnerty J.R."/>
            <person name="Technau U."/>
            <person name="Martindale M.Q."/>
            <person name="Rokhsar D.S."/>
        </authorList>
    </citation>
    <scope>NUCLEOTIDE SEQUENCE [LARGE SCALE GENOMIC DNA]</scope>
    <source>
        <strain evidence="4">CH2 X CH6</strain>
    </source>
</reference>
<dbReference type="SMART" id="SM00174">
    <property type="entry name" value="RHO"/>
    <property type="match status" value="1"/>
</dbReference>
<dbReference type="InterPro" id="IPR005225">
    <property type="entry name" value="Small_GTP-bd"/>
</dbReference>
<accession>A7S2H9</accession>
<dbReference type="HOGENOM" id="CLU_041217_9_9_1"/>
<dbReference type="SMART" id="SM00173">
    <property type="entry name" value="RAS"/>
    <property type="match status" value="1"/>
</dbReference>
<evidence type="ECO:0008006" key="5">
    <source>
        <dbReference type="Google" id="ProtNLM"/>
    </source>
</evidence>
<dbReference type="InterPro" id="IPR001806">
    <property type="entry name" value="Small_GTPase"/>
</dbReference>
<dbReference type="Pfam" id="PF00071">
    <property type="entry name" value="Ras"/>
    <property type="match status" value="1"/>
</dbReference>
<evidence type="ECO:0000256" key="2">
    <source>
        <dbReference type="ARBA" id="ARBA00023134"/>
    </source>
</evidence>
<dbReference type="InterPro" id="IPR020849">
    <property type="entry name" value="Small_GTPase_Ras-type"/>
</dbReference>
<dbReference type="PRINTS" id="PR00449">
    <property type="entry name" value="RASTRNSFRMNG"/>
</dbReference>
<dbReference type="AlphaFoldDB" id="A7S2H9"/>
<dbReference type="PROSITE" id="PS51419">
    <property type="entry name" value="RAB"/>
    <property type="match status" value="1"/>
</dbReference>
<protein>
    <recommendedName>
        <fullName evidence="5">Small monomeric GTPase</fullName>
    </recommendedName>
</protein>
<dbReference type="GO" id="GO:0019003">
    <property type="term" value="F:GDP binding"/>
    <property type="evidence" value="ECO:0000318"/>
    <property type="project" value="GO_Central"/>
</dbReference>
<organism evidence="3 4">
    <name type="scientific">Nematostella vectensis</name>
    <name type="common">Starlet sea anemone</name>
    <dbReference type="NCBI Taxonomy" id="45351"/>
    <lineage>
        <taxon>Eukaryota</taxon>
        <taxon>Metazoa</taxon>
        <taxon>Cnidaria</taxon>
        <taxon>Anthozoa</taxon>
        <taxon>Hexacorallia</taxon>
        <taxon>Actiniaria</taxon>
        <taxon>Edwardsiidae</taxon>
        <taxon>Nematostella</taxon>
    </lineage>
</organism>
<dbReference type="InterPro" id="IPR027417">
    <property type="entry name" value="P-loop_NTPase"/>
</dbReference>
<dbReference type="GO" id="GO:0005886">
    <property type="term" value="C:plasma membrane"/>
    <property type="evidence" value="ECO:0000318"/>
    <property type="project" value="GO_Central"/>
</dbReference>
<dbReference type="PANTHER" id="PTHR24070">
    <property type="entry name" value="RAS, DI-RAS, AND RHEB FAMILY MEMBERS OF SMALL GTPASE SUPERFAMILY"/>
    <property type="match status" value="1"/>
</dbReference>
<dbReference type="Gene3D" id="3.40.50.300">
    <property type="entry name" value="P-loop containing nucleotide triphosphate hydrolases"/>
    <property type="match status" value="1"/>
</dbReference>
<dbReference type="PROSITE" id="PS51421">
    <property type="entry name" value="RAS"/>
    <property type="match status" value="1"/>
</dbReference>
<dbReference type="GO" id="GO:0005525">
    <property type="term" value="F:GTP binding"/>
    <property type="evidence" value="ECO:0000318"/>
    <property type="project" value="GO_Central"/>
</dbReference>
<dbReference type="SMART" id="SM00175">
    <property type="entry name" value="RAB"/>
    <property type="match status" value="1"/>
</dbReference>
<gene>
    <name evidence="3" type="ORF">NEMVEDRAFT_v1g101945</name>
</gene>
<evidence type="ECO:0000313" key="4">
    <source>
        <dbReference type="Proteomes" id="UP000001593"/>
    </source>
</evidence>
<sequence length="157" mass="17848">MEDHVYRIALLGDEGVGKTALLVRFLCHRFLGEYDPTIEDKYRKSINIDDVTVTLEILDTASRGQNSCKLRDQFVREGDGFIVVYSTADRSTFANLHRYRDMMKLSRDTNLPSNRTHAISVLVIGNKSDLIGERDVTRDEGQRLAETYGWLFAEASA</sequence>
<keyword evidence="1" id="KW-0547">Nucleotide-binding</keyword>
<dbReference type="OMA" id="SINTIMM"/>
<evidence type="ECO:0000313" key="3">
    <source>
        <dbReference type="EMBL" id="EDO42110.1"/>
    </source>
</evidence>
<dbReference type="InParanoid" id="A7S2H9"/>
<evidence type="ECO:0000256" key="1">
    <source>
        <dbReference type="ARBA" id="ARBA00022741"/>
    </source>
</evidence>
<dbReference type="SUPFAM" id="SSF52540">
    <property type="entry name" value="P-loop containing nucleoside triphosphate hydrolases"/>
    <property type="match status" value="1"/>
</dbReference>
<dbReference type="NCBIfam" id="TIGR00231">
    <property type="entry name" value="small_GTP"/>
    <property type="match status" value="1"/>
</dbReference>
<feature type="non-terminal residue" evidence="3">
    <location>
        <position position="157"/>
    </location>
</feature>
<dbReference type="STRING" id="45351.A7S2H9"/>